<keyword evidence="1" id="KW-0472">Membrane</keyword>
<reference evidence="3 4" key="1">
    <citation type="submission" date="2018-12" db="EMBL/GenBank/DDBJ databases">
        <title>Complete genome sequence of Iodobacter sp. H11R3.</title>
        <authorList>
            <person name="Bae J.-W."/>
        </authorList>
    </citation>
    <scope>NUCLEOTIDE SEQUENCE [LARGE SCALE GENOMIC DNA]</scope>
    <source>
        <strain evidence="3 4">H11R3</strain>
    </source>
</reference>
<evidence type="ECO:0000256" key="1">
    <source>
        <dbReference type="SAM" id="Phobius"/>
    </source>
</evidence>
<sequence>MYLEHFGLNEPPFRITPHPEFFFVGAKRGATLDALIYAVLAGEGLVKVSGEVGSGKTMLCRVLIERLPASVDSVYIANPAMRPDELMLMIADDLGIVCDATYASGRVRDLQSALLERFAAGRQVVILIDEAHAMPTESLEAVRLLSNLDHGHHKLLQIVLFGQTELDDRLARQDLRQLRERITHVFQLAPLRSNDIKAYIDFRMRTAGYRGPELFQTGALKSIYRASEGLTRRVNILADKALMAAFSQSAHFVSASHVNAAIKDSAFQPIKKRPALLWILLLLGAVAGGVWGNLQQALLRPQPQELAIAPPLQLVSTNEVADIPLSASFRQKLIESRQKINRAEVSHMAVMLLVTQRDKGGELERFLAQASKDLPRDQLLIYPAELRGNKGWGLVYGFFSDKNSAKAAMAALPESLRKNKPILRSVGGMRDELWNL</sequence>
<dbReference type="PANTHER" id="PTHR35894">
    <property type="entry name" value="GENERAL SECRETION PATHWAY PROTEIN A-RELATED"/>
    <property type="match status" value="1"/>
</dbReference>
<evidence type="ECO:0000259" key="2">
    <source>
        <dbReference type="Pfam" id="PF13401"/>
    </source>
</evidence>
<dbReference type="PANTHER" id="PTHR35894:SF1">
    <property type="entry name" value="PHOSPHORIBULOKINASE _ URIDINE KINASE FAMILY"/>
    <property type="match status" value="1"/>
</dbReference>
<dbReference type="RefSeq" id="WP_125974644.1">
    <property type="nucleotide sequence ID" value="NZ_CP034433.1"/>
</dbReference>
<dbReference type="Gene3D" id="3.30.70.1070">
    <property type="entry name" value="Sporulation related repeat"/>
    <property type="match status" value="1"/>
</dbReference>
<feature type="transmembrane region" description="Helical" evidence="1">
    <location>
        <begin position="275"/>
        <end position="294"/>
    </location>
</feature>
<proteinExistence type="predicted"/>
<dbReference type="Gene3D" id="3.40.50.300">
    <property type="entry name" value="P-loop containing nucleotide triphosphate hydrolases"/>
    <property type="match status" value="1"/>
</dbReference>
<evidence type="ECO:0000313" key="3">
    <source>
        <dbReference type="EMBL" id="AZN37232.1"/>
    </source>
</evidence>
<dbReference type="OrthoDB" id="9783370at2"/>
<keyword evidence="4" id="KW-1185">Reference proteome</keyword>
<protein>
    <submittedName>
        <fullName evidence="3">AAA family ATPase</fullName>
    </submittedName>
</protein>
<dbReference type="SUPFAM" id="SSF52540">
    <property type="entry name" value="P-loop containing nucleoside triphosphate hydrolases"/>
    <property type="match status" value="1"/>
</dbReference>
<dbReference type="InterPro" id="IPR027417">
    <property type="entry name" value="P-loop_NTPase"/>
</dbReference>
<dbReference type="InterPro" id="IPR052026">
    <property type="entry name" value="ExeA_AAA_ATPase_DNA-bind"/>
</dbReference>
<accession>A0A3S8ZUS5</accession>
<dbReference type="InterPro" id="IPR036680">
    <property type="entry name" value="SPOR-like_sf"/>
</dbReference>
<evidence type="ECO:0000313" key="4">
    <source>
        <dbReference type="Proteomes" id="UP000282438"/>
    </source>
</evidence>
<feature type="domain" description="ORC1/DEAH AAA+ ATPase" evidence="2">
    <location>
        <begin position="42"/>
        <end position="170"/>
    </location>
</feature>
<gene>
    <name evidence="3" type="ORF">EJO50_12495</name>
</gene>
<dbReference type="InterPro" id="IPR049945">
    <property type="entry name" value="AAA_22"/>
</dbReference>
<keyword evidence="1" id="KW-1133">Transmembrane helix</keyword>
<keyword evidence="1" id="KW-0812">Transmembrane</keyword>
<dbReference type="GO" id="GO:0016887">
    <property type="term" value="F:ATP hydrolysis activity"/>
    <property type="evidence" value="ECO:0007669"/>
    <property type="project" value="InterPro"/>
</dbReference>
<dbReference type="AlphaFoldDB" id="A0A3S8ZUS5"/>
<name>A0A3S8ZUS5_9NEIS</name>
<dbReference type="KEGG" id="iod:EJO50_12495"/>
<organism evidence="3 4">
    <name type="scientific">Iodobacter ciconiae</name>
    <dbReference type="NCBI Taxonomy" id="2496266"/>
    <lineage>
        <taxon>Bacteria</taxon>
        <taxon>Pseudomonadati</taxon>
        <taxon>Pseudomonadota</taxon>
        <taxon>Betaproteobacteria</taxon>
        <taxon>Neisseriales</taxon>
        <taxon>Chitinibacteraceae</taxon>
        <taxon>Iodobacter</taxon>
    </lineage>
</organism>
<dbReference type="EMBL" id="CP034433">
    <property type="protein sequence ID" value="AZN37232.1"/>
    <property type="molecule type" value="Genomic_DNA"/>
</dbReference>
<dbReference type="Proteomes" id="UP000282438">
    <property type="component" value="Chromosome"/>
</dbReference>
<dbReference type="GO" id="GO:0042834">
    <property type="term" value="F:peptidoglycan binding"/>
    <property type="evidence" value="ECO:0007669"/>
    <property type="project" value="InterPro"/>
</dbReference>
<dbReference type="Pfam" id="PF13401">
    <property type="entry name" value="AAA_22"/>
    <property type="match status" value="1"/>
</dbReference>